<dbReference type="PANTHER" id="PTHR22916:SF3">
    <property type="entry name" value="UDP-GLCNAC:BETAGAL BETA-1,3-N-ACETYLGLUCOSAMINYLTRANSFERASE-LIKE PROTEIN 1"/>
    <property type="match status" value="1"/>
</dbReference>
<dbReference type="EMBL" id="JABXYM010000001">
    <property type="protein sequence ID" value="MCR6094934.1"/>
    <property type="molecule type" value="Genomic_DNA"/>
</dbReference>
<dbReference type="Pfam" id="PF00535">
    <property type="entry name" value="Glycos_transf_2"/>
    <property type="match status" value="1"/>
</dbReference>
<dbReference type="SUPFAM" id="SSF53448">
    <property type="entry name" value="Nucleotide-diphospho-sugar transferases"/>
    <property type="match status" value="1"/>
</dbReference>
<dbReference type="GO" id="GO:0016758">
    <property type="term" value="F:hexosyltransferase activity"/>
    <property type="evidence" value="ECO:0007669"/>
    <property type="project" value="UniProtKB-ARBA"/>
</dbReference>
<comment type="similarity">
    <text evidence="1">Belongs to the glycosyltransferase 2 family.</text>
</comment>
<feature type="domain" description="Glycosyltransferase 2-like" evidence="2">
    <location>
        <begin position="210"/>
        <end position="322"/>
    </location>
</feature>
<proteinExistence type="inferred from homology"/>
<dbReference type="Proteomes" id="UP001057753">
    <property type="component" value="Unassembled WGS sequence"/>
</dbReference>
<dbReference type="AlphaFoldDB" id="A0A9Q4AY72"/>
<accession>A0A9Q4AY72</accession>
<evidence type="ECO:0000313" key="4">
    <source>
        <dbReference type="Proteomes" id="UP001057753"/>
    </source>
</evidence>
<keyword evidence="4" id="KW-1185">Reference proteome</keyword>
<organism evidence="3 4">
    <name type="scientific">Salipaludibacillus agaradhaerens</name>
    <name type="common">Bacillus agaradhaerens</name>
    <dbReference type="NCBI Taxonomy" id="76935"/>
    <lineage>
        <taxon>Bacteria</taxon>
        <taxon>Bacillati</taxon>
        <taxon>Bacillota</taxon>
        <taxon>Bacilli</taxon>
        <taxon>Bacillales</taxon>
        <taxon>Bacillaceae</taxon>
    </lineage>
</organism>
<dbReference type="Gene3D" id="3.90.550.10">
    <property type="entry name" value="Spore Coat Polysaccharide Biosynthesis Protein SpsA, Chain A"/>
    <property type="match status" value="1"/>
</dbReference>
<comment type="caution">
    <text evidence="3">The sequence shown here is derived from an EMBL/GenBank/DDBJ whole genome shotgun (WGS) entry which is preliminary data.</text>
</comment>
<gene>
    <name evidence="3" type="ORF">HXA33_00035</name>
</gene>
<reference evidence="3" key="1">
    <citation type="submission" date="2020-06" db="EMBL/GenBank/DDBJ databases">
        <title>Insight into the genomes of haloalkaliphilic bacilli from Kenyan soda lakes.</title>
        <authorList>
            <person name="Mwirichia R."/>
            <person name="Villamizar G.C."/>
            <person name="Poehlein A."/>
            <person name="Mugweru J."/>
            <person name="Kipnyargis A."/>
            <person name="Kiplimo D."/>
            <person name="Orwa P."/>
            <person name="Daniel R."/>
        </authorList>
    </citation>
    <scope>NUCLEOTIDE SEQUENCE</scope>
    <source>
        <strain evidence="3">B1096_S55</strain>
    </source>
</reference>
<dbReference type="CDD" id="cd00761">
    <property type="entry name" value="Glyco_tranf_GTA_type"/>
    <property type="match status" value="1"/>
</dbReference>
<sequence>MGIINKLKSSLSSQQKDFLKKILPLGLNGRGKRAVKAVKWKLNNLGFTERGLMDLEKLYNEAKKATFKSYVAWELALWHANQQTKHDAMKALDYLKVYMLSNPNHEEVRRAIILTTECFVILGDIPSAKRTINNALNLYTHPDIYLSAANIEQDLEKRLNWINEVLKSAGLLELKLADNYIEKDTAYDALETVSLKTLAKNNVLLDNKVTVIMPVYNAEKDIHTSLPSVINQTWVNIEILVVDDASTDRTIEEVEKYKRVDSRVKLIKAKTNGGPYVARNLALKYATGDYITINDGDDWSHPEKIERQVLHLINTPEIVGNMSEQARMTNDLMFFRRGRPGEYIFGNFSSFMFRKNILDELGFWDSVRFAADSEFYVRVKKVFGETAVTELKTGPLSFQRQTGTSLTGNEVFGYPGFKMGARREYEMAHNYYHSKTTDLYYSFPQSKRPFAIPEPMWPLKEEKRDGFRVFDLIIAADFRQEDALVERDITILKSRKLTNRKIGFIQLNIYDCLPNEDIAPVYRDIVNAGIAEIAVYGEKIEAAHTIIYGNQCLEEYQKYIPEVVSSKAAVIIKKYSISKENTLPTNLGYSSDRVKDYFGVAPTWFEEISDLKQLRLEKDTRKKWSSIINYIESN</sequence>
<dbReference type="InterPro" id="IPR029044">
    <property type="entry name" value="Nucleotide-diphossugar_trans"/>
</dbReference>
<protein>
    <submittedName>
        <fullName evidence="3">Glycosyltransferase family 2 protein</fullName>
    </submittedName>
</protein>
<evidence type="ECO:0000259" key="2">
    <source>
        <dbReference type="Pfam" id="PF00535"/>
    </source>
</evidence>
<evidence type="ECO:0000313" key="3">
    <source>
        <dbReference type="EMBL" id="MCR6094934.1"/>
    </source>
</evidence>
<evidence type="ECO:0000256" key="1">
    <source>
        <dbReference type="ARBA" id="ARBA00006739"/>
    </source>
</evidence>
<dbReference type="InterPro" id="IPR001173">
    <property type="entry name" value="Glyco_trans_2-like"/>
</dbReference>
<name>A0A9Q4AY72_SALAG</name>
<dbReference type="RefSeq" id="WP_257819558.1">
    <property type="nucleotide sequence ID" value="NZ_JABXYM010000001.1"/>
</dbReference>
<dbReference type="PANTHER" id="PTHR22916">
    <property type="entry name" value="GLYCOSYLTRANSFERASE"/>
    <property type="match status" value="1"/>
</dbReference>